<evidence type="ECO:0000256" key="3">
    <source>
        <dbReference type="HAMAP-Rule" id="MF_01400"/>
    </source>
</evidence>
<dbReference type="Pfam" id="PF01641">
    <property type="entry name" value="SelR"/>
    <property type="match status" value="1"/>
</dbReference>
<comment type="catalytic activity">
    <reaction evidence="2 3">
        <text>L-methionyl-[protein] + [thioredoxin]-disulfide + H2O = L-methionyl-(R)-S-oxide-[protein] + [thioredoxin]-dithiol</text>
        <dbReference type="Rhea" id="RHEA:24164"/>
        <dbReference type="Rhea" id="RHEA-COMP:10698"/>
        <dbReference type="Rhea" id="RHEA-COMP:10700"/>
        <dbReference type="Rhea" id="RHEA-COMP:12313"/>
        <dbReference type="Rhea" id="RHEA-COMP:12314"/>
        <dbReference type="ChEBI" id="CHEBI:15377"/>
        <dbReference type="ChEBI" id="CHEBI:16044"/>
        <dbReference type="ChEBI" id="CHEBI:29950"/>
        <dbReference type="ChEBI" id="CHEBI:45764"/>
        <dbReference type="ChEBI" id="CHEBI:50058"/>
        <dbReference type="EC" id="1.8.4.12"/>
    </reaction>
</comment>
<evidence type="ECO:0000313" key="6">
    <source>
        <dbReference type="EMBL" id="PAP78307.1"/>
    </source>
</evidence>
<dbReference type="Gene3D" id="2.170.150.20">
    <property type="entry name" value="Peptide methionine sulfoxide reductase"/>
    <property type="match status" value="1"/>
</dbReference>
<feature type="chain" id="PRO_5012786471" description="Peptide methionine sulfoxide reductase MsrB" evidence="4">
    <location>
        <begin position="27"/>
        <end position="182"/>
    </location>
</feature>
<dbReference type="GO" id="GO:0006979">
    <property type="term" value="P:response to oxidative stress"/>
    <property type="evidence" value="ECO:0007669"/>
    <property type="project" value="InterPro"/>
</dbReference>
<name>A0A271J4V1_9BACT</name>
<gene>
    <name evidence="3" type="primary">msrB</name>
    <name evidence="6" type="ORF">BSZ37_18685</name>
</gene>
<feature type="signal peptide" evidence="4">
    <location>
        <begin position="1"/>
        <end position="26"/>
    </location>
</feature>
<dbReference type="SUPFAM" id="SSF51316">
    <property type="entry name" value="Mss4-like"/>
    <property type="match status" value="1"/>
</dbReference>
<feature type="active site" description="Nucleophile" evidence="3">
    <location>
        <position position="148"/>
    </location>
</feature>
<protein>
    <recommendedName>
        <fullName evidence="3">Peptide methionine sulfoxide reductase MsrB</fullName>
        <ecNumber evidence="3">1.8.4.12</ecNumber>
    </recommendedName>
    <alternativeName>
        <fullName evidence="3">Peptide-methionine (R)-S-oxide reductase</fullName>
    </alternativeName>
</protein>
<dbReference type="RefSeq" id="WP_095511991.1">
    <property type="nucleotide sequence ID" value="NZ_MQWD01000001.1"/>
</dbReference>
<dbReference type="EC" id="1.8.4.12" evidence="3"/>
<comment type="caution">
    <text evidence="6">The sequence shown here is derived from an EMBL/GenBank/DDBJ whole genome shotgun (WGS) entry which is preliminary data.</text>
</comment>
<keyword evidence="1 3" id="KW-0560">Oxidoreductase</keyword>
<dbReference type="HAMAP" id="MF_01400">
    <property type="entry name" value="MsrB"/>
    <property type="match status" value="1"/>
</dbReference>
<evidence type="ECO:0000256" key="4">
    <source>
        <dbReference type="SAM" id="SignalP"/>
    </source>
</evidence>
<dbReference type="NCBIfam" id="TIGR00357">
    <property type="entry name" value="peptide-methionine (R)-S-oxide reductase MsrB"/>
    <property type="match status" value="1"/>
</dbReference>
<dbReference type="GO" id="GO:0030091">
    <property type="term" value="P:protein repair"/>
    <property type="evidence" value="ECO:0007669"/>
    <property type="project" value="InterPro"/>
</dbReference>
<proteinExistence type="inferred from homology"/>
<dbReference type="InterPro" id="IPR028427">
    <property type="entry name" value="Met_Sox_Rdtase_MsrB"/>
</dbReference>
<evidence type="ECO:0000256" key="2">
    <source>
        <dbReference type="ARBA" id="ARBA00048488"/>
    </source>
</evidence>
<dbReference type="PANTHER" id="PTHR10173:SF59">
    <property type="entry name" value="PEPTIDE METHIONINE SULFOXIDE REDUCTASE MSRA_MSRB"/>
    <property type="match status" value="1"/>
</dbReference>
<comment type="caution">
    <text evidence="3">Lacks conserved residue(s) required for the propagation of feature annotation.</text>
</comment>
<reference evidence="6 7" key="1">
    <citation type="submission" date="2016-11" db="EMBL/GenBank/DDBJ databases">
        <title>Study of marine rhodopsin-containing bacteria.</title>
        <authorList>
            <person name="Yoshizawa S."/>
            <person name="Kumagai Y."/>
            <person name="Kogure K."/>
        </authorList>
    </citation>
    <scope>NUCLEOTIDE SEQUENCE [LARGE SCALE GENOMIC DNA]</scope>
    <source>
        <strain evidence="6 7">SAORIC-28</strain>
    </source>
</reference>
<dbReference type="InterPro" id="IPR011057">
    <property type="entry name" value="Mss4-like_sf"/>
</dbReference>
<dbReference type="InterPro" id="IPR002579">
    <property type="entry name" value="Met_Sox_Rdtase_MsrB_dom"/>
</dbReference>
<dbReference type="PANTHER" id="PTHR10173">
    <property type="entry name" value="METHIONINE SULFOXIDE REDUCTASE"/>
    <property type="match status" value="1"/>
</dbReference>
<organism evidence="6 7">
    <name type="scientific">Rubrivirga marina</name>
    <dbReference type="NCBI Taxonomy" id="1196024"/>
    <lineage>
        <taxon>Bacteria</taxon>
        <taxon>Pseudomonadati</taxon>
        <taxon>Rhodothermota</taxon>
        <taxon>Rhodothermia</taxon>
        <taxon>Rhodothermales</taxon>
        <taxon>Rubricoccaceae</taxon>
        <taxon>Rubrivirga</taxon>
    </lineage>
</organism>
<sequence>MKTLTLSLLAVAGLVLVGAVFLRPAAAPEAAPVDMSDAALKERLTRMQYYVTQKDGTEPPYTNAYWNNTESGLYVDVVDGTPLFASTTKYKSGTGWPSFWQPLDGAPIETREDKSLFMTRTEVRSASSDSHLGHVFEDGPEPTGLRYCLNSAALRFVPVADLEAEGYGEYASLFENASDENA</sequence>
<dbReference type="GO" id="GO:0033743">
    <property type="term" value="F:peptide-methionine (R)-S-oxide reductase activity"/>
    <property type="evidence" value="ECO:0007669"/>
    <property type="project" value="UniProtKB-UniRule"/>
</dbReference>
<evidence type="ECO:0000259" key="5">
    <source>
        <dbReference type="PROSITE" id="PS51790"/>
    </source>
</evidence>
<dbReference type="OrthoDB" id="4174719at2"/>
<dbReference type="GO" id="GO:0005737">
    <property type="term" value="C:cytoplasm"/>
    <property type="evidence" value="ECO:0007669"/>
    <property type="project" value="TreeGrafter"/>
</dbReference>
<dbReference type="Proteomes" id="UP000216339">
    <property type="component" value="Unassembled WGS sequence"/>
</dbReference>
<evidence type="ECO:0000256" key="1">
    <source>
        <dbReference type="ARBA" id="ARBA00023002"/>
    </source>
</evidence>
<dbReference type="PROSITE" id="PS51790">
    <property type="entry name" value="MSRB"/>
    <property type="match status" value="1"/>
</dbReference>
<comment type="similarity">
    <text evidence="3">Belongs to the MsrB Met sulfoxide reductase family.</text>
</comment>
<feature type="domain" description="MsrB" evidence="5">
    <location>
        <begin position="37"/>
        <end position="159"/>
    </location>
</feature>
<dbReference type="AlphaFoldDB" id="A0A271J4V1"/>
<dbReference type="FunFam" id="2.170.150.20:FF:000003">
    <property type="entry name" value="Peptide methionine sulfoxide reductase MsrB"/>
    <property type="match status" value="1"/>
</dbReference>
<keyword evidence="7" id="KW-1185">Reference proteome</keyword>
<accession>A0A271J4V1</accession>
<evidence type="ECO:0000313" key="7">
    <source>
        <dbReference type="Proteomes" id="UP000216339"/>
    </source>
</evidence>
<dbReference type="EMBL" id="MQWD01000001">
    <property type="protein sequence ID" value="PAP78307.1"/>
    <property type="molecule type" value="Genomic_DNA"/>
</dbReference>
<keyword evidence="4" id="KW-0732">Signal</keyword>